<evidence type="ECO:0000313" key="4">
    <source>
        <dbReference type="Proteomes" id="UP000238375"/>
    </source>
</evidence>
<reference evidence="3 4" key="1">
    <citation type="submission" date="2018-03" db="EMBL/GenBank/DDBJ databases">
        <title>Genomic Encyclopedia of Archaeal and Bacterial Type Strains, Phase II (KMG-II): from individual species to whole genera.</title>
        <authorList>
            <person name="Goeker M."/>
        </authorList>
    </citation>
    <scope>NUCLEOTIDE SEQUENCE [LARGE SCALE GENOMIC DNA]</scope>
    <source>
        <strain evidence="3 4">DSM 28354</strain>
    </source>
</reference>
<sequence>MLVSVTTVQAQSPHKKSTTTRPVPKPDLLVRRDGTQLEVLVTEITDNEVVYKRASNPDGPVFRSKKTDFSYLQYGSNGEIEQFTKVVRQGSFTDNRPVDSEPRYIPAPVDRSRAVATSEGIRFGLKGGIQSATQSGGYFTLTGLSTKGILGFQVGLLLDVPLNTALTVRPQLLYSGKGCTLINGNVSSYKTNYLEVPVDVLYKIPTSSGQLLLGGGGYFGYTLGGKIGTRDAKIGSAQKDDFTTTDFGLRLSGWYDLSAGLTLNVFYNLGLSNINPSVGLIDPAIRNRTFGLGVGYFLSR</sequence>
<comment type="caution">
    <text evidence="3">The sequence shown here is derived from an EMBL/GenBank/DDBJ whole genome shotgun (WGS) entry which is preliminary data.</text>
</comment>
<keyword evidence="4" id="KW-1185">Reference proteome</keyword>
<evidence type="ECO:0000313" key="3">
    <source>
        <dbReference type="EMBL" id="PRY28550.1"/>
    </source>
</evidence>
<dbReference type="EMBL" id="PVTE01000029">
    <property type="protein sequence ID" value="PRY28550.1"/>
    <property type="molecule type" value="Genomic_DNA"/>
</dbReference>
<dbReference type="AlphaFoldDB" id="A0A2T0S554"/>
<evidence type="ECO:0000256" key="1">
    <source>
        <dbReference type="SAM" id="MobiDB-lite"/>
    </source>
</evidence>
<protein>
    <submittedName>
        <fullName evidence="3">Outer membrane protein with beta-barrel domain</fullName>
    </submittedName>
</protein>
<feature type="region of interest" description="Disordered" evidence="1">
    <location>
        <begin position="1"/>
        <end position="26"/>
    </location>
</feature>
<accession>A0A2T0S554</accession>
<organism evidence="3 4">
    <name type="scientific">Spirosoma oryzae</name>
    <dbReference type="NCBI Taxonomy" id="1469603"/>
    <lineage>
        <taxon>Bacteria</taxon>
        <taxon>Pseudomonadati</taxon>
        <taxon>Bacteroidota</taxon>
        <taxon>Cytophagia</taxon>
        <taxon>Cytophagales</taxon>
        <taxon>Cytophagaceae</taxon>
        <taxon>Spirosoma</taxon>
    </lineage>
</organism>
<feature type="compositionally biased region" description="Polar residues" evidence="1">
    <location>
        <begin position="1"/>
        <end position="12"/>
    </location>
</feature>
<proteinExistence type="predicted"/>
<gene>
    <name evidence="3" type="ORF">CLV58_12929</name>
</gene>
<name>A0A2T0S554_9BACT</name>
<feature type="domain" description="Outer membrane protein beta-barrel" evidence="2">
    <location>
        <begin position="120"/>
        <end position="274"/>
    </location>
</feature>
<dbReference type="Proteomes" id="UP000238375">
    <property type="component" value="Unassembled WGS sequence"/>
</dbReference>
<dbReference type="RefSeq" id="WP_245882438.1">
    <property type="nucleotide sequence ID" value="NZ_PVTE01000029.1"/>
</dbReference>
<dbReference type="InterPro" id="IPR025665">
    <property type="entry name" value="Beta-barrel_OMP_2"/>
</dbReference>
<evidence type="ECO:0000259" key="2">
    <source>
        <dbReference type="Pfam" id="PF13568"/>
    </source>
</evidence>
<dbReference type="Pfam" id="PF13568">
    <property type="entry name" value="OMP_b-brl_2"/>
    <property type="match status" value="1"/>
</dbReference>